<organism evidence="4 5">
    <name type="scientific">Bugula neritina</name>
    <name type="common">Brown bryozoan</name>
    <name type="synonym">Sertularia neritina</name>
    <dbReference type="NCBI Taxonomy" id="10212"/>
    <lineage>
        <taxon>Eukaryota</taxon>
        <taxon>Metazoa</taxon>
        <taxon>Spiralia</taxon>
        <taxon>Lophotrochozoa</taxon>
        <taxon>Bryozoa</taxon>
        <taxon>Gymnolaemata</taxon>
        <taxon>Cheilostomatida</taxon>
        <taxon>Flustrina</taxon>
        <taxon>Buguloidea</taxon>
        <taxon>Bugulidae</taxon>
        <taxon>Bugula</taxon>
    </lineage>
</organism>
<proteinExistence type="predicted"/>
<dbReference type="Pfam" id="PF24798">
    <property type="entry name" value="Ig-CFAP74_4th"/>
    <property type="match status" value="1"/>
</dbReference>
<dbReference type="Proteomes" id="UP000593567">
    <property type="component" value="Unassembled WGS sequence"/>
</dbReference>
<dbReference type="AlphaFoldDB" id="A0A7J7JLZ2"/>
<sequence length="795" mass="87730">MLHSGNTVHCRATSALKLTFEVPKSLRKHMELLPKTGFVQAQSSFSAQLKFLPRATLAEDAPEFFDKETGVLEVPLAIHVADQTRPVPFIVHAVVTNSDLQFNVTDIDFGHCTIYESVKQTVQLTNKSILPQEFGFMGLPEYVDIQPNDGFGLLLPEETIDLDIIFSPPKAKNYTFELCCKSLINREFKIRCKGVGVHPPLELSQQVVHFKATALNDYSLNNIYVINNHLSTNEYTHPVPRIGKGAIAPVGPTSFEFKVPDGAPLTVYPSVGSVQPGEKLRVQIRLAPRLSTEKIKEEAVRVLVRKAEEKALKEYEDQLRREREEAEAQAGKKKSTPGKPTGKASPKGKGPNRPQTGPQIDIGGPEAVAAPSLDSIKDESDEYASAHSTLLRQFEGDFQTFVIPCYISSGACGKPGDLKYSIHNTLYLEVHCPIVKPQVVVISDNGRATIDYGDVSIGQQMNRTITIQNICSEEIDLSGSLLDTTGPFEMRNPLRELPPDSSHSLIIRFAPIKSDVFQETLHIYGPESTLHVNLLGRGVKPTIQLNLENEVFDMGAVLVNEYIERTFKIKNTSSLSVDYSIKFDSLSPLRYKNMQELPDFVTATGQPSHVIGVQNNNGKCVFDCVPFAGTIPGGGSQEITLTFAPDHASDYYSDGVHVELFNMEEAYSFQVTGQAKEHIMYVAGGRLMHPSVESLLPMVTLEPDEDRLQNFQDTKPLAGTVLLMFYSVARDGVFSTASTDLIIGCVRTMAVSQKKNGEYAFENMNIINAKGFTVSEPKAYLEAGTKKNVAITWTP</sequence>
<accession>A0A7J7JLZ2</accession>
<reference evidence="4" key="1">
    <citation type="submission" date="2020-06" db="EMBL/GenBank/DDBJ databases">
        <title>Draft genome of Bugula neritina, a colonial animal packing powerful symbionts and potential medicines.</title>
        <authorList>
            <person name="Rayko M."/>
        </authorList>
    </citation>
    <scope>NUCLEOTIDE SEQUENCE [LARGE SCALE GENOMIC DNA]</scope>
    <source>
        <strain evidence="4">Kwan_BN1</strain>
    </source>
</reference>
<evidence type="ECO:0000313" key="4">
    <source>
        <dbReference type="EMBL" id="KAF6026893.1"/>
    </source>
</evidence>
<comment type="caution">
    <text evidence="4">The sequence shown here is derived from an EMBL/GenBank/DDBJ whole genome shotgun (WGS) entry which is preliminary data.</text>
</comment>
<dbReference type="InterPro" id="IPR056310">
    <property type="entry name" value="Ig-CFAP74_4th"/>
</dbReference>
<dbReference type="InterPro" id="IPR013783">
    <property type="entry name" value="Ig-like_fold"/>
</dbReference>
<dbReference type="PANTHER" id="PTHR22538:SF0">
    <property type="entry name" value="CILIA- AND FLAGELLA-ASSOCIATED PROTEIN 74"/>
    <property type="match status" value="1"/>
</dbReference>
<dbReference type="Pfam" id="PF24778">
    <property type="entry name" value="Ig-CFAP74_3rd"/>
    <property type="match status" value="1"/>
</dbReference>
<protein>
    <submittedName>
        <fullName evidence="4">KIAA1751</fullName>
    </submittedName>
</protein>
<gene>
    <name evidence="4" type="ORF">EB796_014787</name>
</gene>
<feature type="region of interest" description="Disordered" evidence="1">
    <location>
        <begin position="318"/>
        <end position="366"/>
    </location>
</feature>
<dbReference type="CDD" id="cd22249">
    <property type="entry name" value="UDM1_RNF168_RNF169-like"/>
    <property type="match status" value="1"/>
</dbReference>
<dbReference type="InterPro" id="IPR056307">
    <property type="entry name" value="Ig-CFAP74_3rd"/>
</dbReference>
<evidence type="ECO:0000259" key="2">
    <source>
        <dbReference type="Pfam" id="PF24778"/>
    </source>
</evidence>
<name>A0A7J7JLZ2_BUGNE</name>
<keyword evidence="5" id="KW-1185">Reference proteome</keyword>
<evidence type="ECO:0000313" key="5">
    <source>
        <dbReference type="Proteomes" id="UP000593567"/>
    </source>
</evidence>
<dbReference type="EMBL" id="VXIV02002186">
    <property type="protein sequence ID" value="KAF6026893.1"/>
    <property type="molecule type" value="Genomic_DNA"/>
</dbReference>
<evidence type="ECO:0000256" key="1">
    <source>
        <dbReference type="SAM" id="MobiDB-lite"/>
    </source>
</evidence>
<dbReference type="Gene3D" id="2.60.40.10">
    <property type="entry name" value="Immunoglobulins"/>
    <property type="match status" value="3"/>
</dbReference>
<feature type="domain" description="CFAP74 fourth Ig-like" evidence="3">
    <location>
        <begin position="102"/>
        <end position="196"/>
    </location>
</feature>
<evidence type="ECO:0000259" key="3">
    <source>
        <dbReference type="Pfam" id="PF24798"/>
    </source>
</evidence>
<feature type="domain" description="CFAP74 third Ig-like" evidence="2">
    <location>
        <begin position="7"/>
        <end position="96"/>
    </location>
</feature>
<dbReference type="PANTHER" id="PTHR22538">
    <property type="entry name" value="CILIA- AND FLAGELLA-ASSOCIATED PROTEIN 74"/>
    <property type="match status" value="1"/>
</dbReference>
<dbReference type="OrthoDB" id="545169at2759"/>